<evidence type="ECO:0000256" key="1">
    <source>
        <dbReference type="ARBA" id="ARBA00004651"/>
    </source>
</evidence>
<dbReference type="CDD" id="cd06261">
    <property type="entry name" value="TM_PBP2"/>
    <property type="match status" value="1"/>
</dbReference>
<comment type="caution">
    <text evidence="9">The sequence shown here is derived from an EMBL/GenBank/DDBJ whole genome shotgun (WGS) entry which is preliminary data.</text>
</comment>
<dbReference type="InterPro" id="IPR035906">
    <property type="entry name" value="MetI-like_sf"/>
</dbReference>
<dbReference type="PANTHER" id="PTHR43744">
    <property type="entry name" value="ABC TRANSPORTER PERMEASE PROTEIN MG189-RELATED-RELATED"/>
    <property type="match status" value="1"/>
</dbReference>
<dbReference type="PROSITE" id="PS50928">
    <property type="entry name" value="ABC_TM1"/>
    <property type="match status" value="1"/>
</dbReference>
<keyword evidence="2 7" id="KW-0813">Transport</keyword>
<keyword evidence="10" id="KW-1185">Reference proteome</keyword>
<evidence type="ECO:0000256" key="7">
    <source>
        <dbReference type="RuleBase" id="RU363032"/>
    </source>
</evidence>
<comment type="similarity">
    <text evidence="7">Belongs to the binding-protein-dependent transport system permease family.</text>
</comment>
<protein>
    <submittedName>
        <fullName evidence="9">Carbohydrate ABC transporter membrane protein 2 (CUT1 family)</fullName>
    </submittedName>
</protein>
<evidence type="ECO:0000256" key="4">
    <source>
        <dbReference type="ARBA" id="ARBA00022692"/>
    </source>
</evidence>
<feature type="transmembrane region" description="Helical" evidence="7">
    <location>
        <begin position="134"/>
        <end position="158"/>
    </location>
</feature>
<keyword evidence="6 7" id="KW-0472">Membrane</keyword>
<evidence type="ECO:0000313" key="9">
    <source>
        <dbReference type="EMBL" id="TQN31212.1"/>
    </source>
</evidence>
<feature type="transmembrane region" description="Helical" evidence="7">
    <location>
        <begin position="216"/>
        <end position="244"/>
    </location>
</feature>
<dbReference type="SUPFAM" id="SSF161098">
    <property type="entry name" value="MetI-like"/>
    <property type="match status" value="1"/>
</dbReference>
<keyword evidence="4 7" id="KW-0812">Transmembrane</keyword>
<keyword evidence="3" id="KW-1003">Cell membrane</keyword>
<organism evidence="9 10">
    <name type="scientific">Haloactinospora alba</name>
    <dbReference type="NCBI Taxonomy" id="405555"/>
    <lineage>
        <taxon>Bacteria</taxon>
        <taxon>Bacillati</taxon>
        <taxon>Actinomycetota</taxon>
        <taxon>Actinomycetes</taxon>
        <taxon>Streptosporangiales</taxon>
        <taxon>Nocardiopsidaceae</taxon>
        <taxon>Haloactinospora</taxon>
    </lineage>
</organism>
<evidence type="ECO:0000256" key="6">
    <source>
        <dbReference type="ARBA" id="ARBA00023136"/>
    </source>
</evidence>
<dbReference type="AlphaFoldDB" id="A0A543NH94"/>
<name>A0A543NH94_9ACTN</name>
<evidence type="ECO:0000259" key="8">
    <source>
        <dbReference type="PROSITE" id="PS50928"/>
    </source>
</evidence>
<evidence type="ECO:0000256" key="5">
    <source>
        <dbReference type="ARBA" id="ARBA00022989"/>
    </source>
</evidence>
<reference evidence="9 10" key="1">
    <citation type="submission" date="2019-06" db="EMBL/GenBank/DDBJ databases">
        <title>Sequencing the genomes of 1000 actinobacteria strains.</title>
        <authorList>
            <person name="Klenk H.-P."/>
        </authorList>
    </citation>
    <scope>NUCLEOTIDE SEQUENCE [LARGE SCALE GENOMIC DNA]</scope>
    <source>
        <strain evidence="9 10">DSM 45015</strain>
    </source>
</reference>
<evidence type="ECO:0000256" key="3">
    <source>
        <dbReference type="ARBA" id="ARBA00022475"/>
    </source>
</evidence>
<dbReference type="RefSeq" id="WP_141922457.1">
    <property type="nucleotide sequence ID" value="NZ_VFQC01000001.1"/>
</dbReference>
<evidence type="ECO:0000313" key="10">
    <source>
        <dbReference type="Proteomes" id="UP000317422"/>
    </source>
</evidence>
<dbReference type="GO" id="GO:0055085">
    <property type="term" value="P:transmembrane transport"/>
    <property type="evidence" value="ECO:0007669"/>
    <property type="project" value="InterPro"/>
</dbReference>
<keyword evidence="5 7" id="KW-1133">Transmembrane helix</keyword>
<dbReference type="InterPro" id="IPR000515">
    <property type="entry name" value="MetI-like"/>
</dbReference>
<feature type="transmembrane region" description="Helical" evidence="7">
    <location>
        <begin position="24"/>
        <end position="50"/>
    </location>
</feature>
<dbReference type="EMBL" id="VFQC01000001">
    <property type="protein sequence ID" value="TQN31212.1"/>
    <property type="molecule type" value="Genomic_DNA"/>
</dbReference>
<dbReference type="PANTHER" id="PTHR43744:SF8">
    <property type="entry name" value="SN-GLYCEROL-3-PHOSPHATE TRANSPORT SYSTEM PERMEASE PROTEIN UGPE"/>
    <property type="match status" value="1"/>
</dbReference>
<dbReference type="GO" id="GO:0005886">
    <property type="term" value="C:plasma membrane"/>
    <property type="evidence" value="ECO:0007669"/>
    <property type="project" value="UniProtKB-SubCell"/>
</dbReference>
<evidence type="ECO:0000256" key="2">
    <source>
        <dbReference type="ARBA" id="ARBA00022448"/>
    </source>
</evidence>
<proteinExistence type="inferred from homology"/>
<feature type="transmembrane region" description="Helical" evidence="7">
    <location>
        <begin position="164"/>
        <end position="183"/>
    </location>
</feature>
<accession>A0A543NH94</accession>
<feature type="domain" description="ABC transmembrane type-1" evidence="8">
    <location>
        <begin position="96"/>
        <end position="287"/>
    </location>
</feature>
<dbReference type="Proteomes" id="UP000317422">
    <property type="component" value="Unassembled WGS sequence"/>
</dbReference>
<dbReference type="Gene3D" id="1.10.3720.10">
    <property type="entry name" value="MetI-like"/>
    <property type="match status" value="1"/>
</dbReference>
<comment type="subcellular location">
    <subcellularLocation>
        <location evidence="1 7">Cell membrane</location>
        <topology evidence="1 7">Multi-pass membrane protein</topology>
    </subcellularLocation>
</comment>
<feature type="transmembrane region" description="Helical" evidence="7">
    <location>
        <begin position="100"/>
        <end position="122"/>
    </location>
</feature>
<dbReference type="OrthoDB" id="9794684at2"/>
<sequence length="302" mass="32359">MSGTRRHRATAATRRWDRERVEDLVFGSAAWLVRAALLLASGLPLVYLVALSMRPLESLLANPLRILPRATELTLGSYQRALAPADEGGYGIGGFLLNSLLVGSGTVVCALVFSVLGAYAVSRFDFLGRRALSVLFLSVYLFPAVVIAIPLFVIFTGMGLRGSLPALVVIYLAQTVPAALFMLRNFFAALPEGIEEAAAIDGCGGLRTVWHIVLPLAVPALAATALYVFIVAWNEFLFALLFLLEIQESWTVSIGIALLDNQDVAPTVLLAASVVMTVPIVLVFLLAQRVFTEGLSAGATKE</sequence>
<gene>
    <name evidence="9" type="ORF">FHX37_1107</name>
</gene>
<dbReference type="Pfam" id="PF00528">
    <property type="entry name" value="BPD_transp_1"/>
    <property type="match status" value="1"/>
</dbReference>
<feature type="transmembrane region" description="Helical" evidence="7">
    <location>
        <begin position="264"/>
        <end position="287"/>
    </location>
</feature>